<dbReference type="Proteomes" id="UP001068379">
    <property type="component" value="Unassembled WGS sequence"/>
</dbReference>
<sequence length="257" mass="28646">MSFDAKVFKILIASPGDVDEERQAIPEVISRWNIANAESNSVVLLPVKWETHSAPLLGDRAQGVINNQIVTSCDMAIGVFWTRLGSPTGVSESGTAEEIEWFIQNQKPVMVYFSSRNIDPTKLDIDQYKALKDFEKKMQKLGLTGSYTSITDFKEQLLNQISVNVRLLLSGTPAIPPTAKEVKEKAASLKKIVKEGRIFMEDYEKDGAIKSFIVKGDTKSIKEQLKELGGRWNSTLGGWVFSKSKEVEVAEFIKKNA</sequence>
<dbReference type="EMBL" id="JAPWHE010000002">
    <property type="protein sequence ID" value="MCZ4329430.1"/>
    <property type="molecule type" value="Genomic_DNA"/>
</dbReference>
<evidence type="ECO:0008006" key="3">
    <source>
        <dbReference type="Google" id="ProtNLM"/>
    </source>
</evidence>
<organism evidence="1 2">
    <name type="scientific">Castellaniella denitrificans</name>
    <dbReference type="NCBI Taxonomy" id="56119"/>
    <lineage>
        <taxon>Bacteria</taxon>
        <taxon>Pseudomonadati</taxon>
        <taxon>Pseudomonadota</taxon>
        <taxon>Betaproteobacteria</taxon>
        <taxon>Burkholderiales</taxon>
        <taxon>Alcaligenaceae</taxon>
        <taxon>Castellaniella</taxon>
    </lineage>
</organism>
<gene>
    <name evidence="1" type="ORF">O4H32_05615</name>
</gene>
<reference evidence="1" key="1">
    <citation type="submission" date="2022-12" db="EMBL/GenBank/DDBJ databases">
        <title>Bacterial isolates from different developmental stages of Nematostella vectensis.</title>
        <authorList>
            <person name="Fraune S."/>
        </authorList>
    </citation>
    <scope>NUCLEOTIDE SEQUENCE</scope>
    <source>
        <strain evidence="1">G21619-S1</strain>
    </source>
</reference>
<name>A0ABT4M4M0_9BURK</name>
<dbReference type="RefSeq" id="WP_269357468.1">
    <property type="nucleotide sequence ID" value="NZ_JAPWHE010000002.1"/>
</dbReference>
<proteinExistence type="predicted"/>
<evidence type="ECO:0000313" key="1">
    <source>
        <dbReference type="EMBL" id="MCZ4329430.1"/>
    </source>
</evidence>
<comment type="caution">
    <text evidence="1">The sequence shown here is derived from an EMBL/GenBank/DDBJ whole genome shotgun (WGS) entry which is preliminary data.</text>
</comment>
<keyword evidence="2" id="KW-1185">Reference proteome</keyword>
<evidence type="ECO:0000313" key="2">
    <source>
        <dbReference type="Proteomes" id="UP001068379"/>
    </source>
</evidence>
<accession>A0ABT4M4M0</accession>
<protein>
    <recommendedName>
        <fullName evidence="3">DUF4062 domain-containing protein</fullName>
    </recommendedName>
</protein>